<protein>
    <submittedName>
        <fullName evidence="3">Tripartite tricarboxylate transporter TctB family protein</fullName>
    </submittedName>
</protein>
<sequence>MLNKAMLRGLLIALFFGTVLFALIPVHVPRPSFIPGFAPPPDMWPRTVSILGLALGLLAMAFAALGGGNETSDEPERGPASAVEWRNRLIRLALALAAFAGFVVLVPLLGFLASSMLLALASFLLAGASGRWVAVLALAVFLPLGLQLFFGNVTHTPFPPGSWGIFPILN</sequence>
<feature type="domain" description="DUF1468" evidence="2">
    <location>
        <begin position="9"/>
        <end position="159"/>
    </location>
</feature>
<name>A0A1H4QHR9_9HYPH</name>
<keyword evidence="1" id="KW-0812">Transmembrane</keyword>
<feature type="transmembrane region" description="Helical" evidence="1">
    <location>
        <begin position="89"/>
        <end position="112"/>
    </location>
</feature>
<feature type="transmembrane region" description="Helical" evidence="1">
    <location>
        <begin position="48"/>
        <end position="68"/>
    </location>
</feature>
<feature type="transmembrane region" description="Helical" evidence="1">
    <location>
        <begin position="132"/>
        <end position="150"/>
    </location>
</feature>
<evidence type="ECO:0000313" key="4">
    <source>
        <dbReference type="Proteomes" id="UP000199064"/>
    </source>
</evidence>
<evidence type="ECO:0000259" key="2">
    <source>
        <dbReference type="Pfam" id="PF07331"/>
    </source>
</evidence>
<evidence type="ECO:0000256" key="1">
    <source>
        <dbReference type="SAM" id="Phobius"/>
    </source>
</evidence>
<evidence type="ECO:0000313" key="3">
    <source>
        <dbReference type="EMBL" id="SEC19175.1"/>
    </source>
</evidence>
<reference evidence="4" key="1">
    <citation type="submission" date="2016-10" db="EMBL/GenBank/DDBJ databases">
        <authorList>
            <person name="Varghese N."/>
            <person name="Submissions S."/>
        </authorList>
    </citation>
    <scope>NUCLEOTIDE SEQUENCE [LARGE SCALE GENOMIC DNA]</scope>
    <source>
        <strain evidence="4">ES.061</strain>
    </source>
</reference>
<gene>
    <name evidence="3" type="ORF">SAMN05216452_4092</name>
</gene>
<dbReference type="EMBL" id="FNSL01000002">
    <property type="protein sequence ID" value="SEC19175.1"/>
    <property type="molecule type" value="Genomic_DNA"/>
</dbReference>
<feature type="transmembrane region" description="Helical" evidence="1">
    <location>
        <begin position="7"/>
        <end position="28"/>
    </location>
</feature>
<organism evidence="3 4">
    <name type="scientific">Nitratireductor aquibiodomus</name>
    <dbReference type="NCBI Taxonomy" id="204799"/>
    <lineage>
        <taxon>Bacteria</taxon>
        <taxon>Pseudomonadati</taxon>
        <taxon>Pseudomonadota</taxon>
        <taxon>Alphaproteobacteria</taxon>
        <taxon>Hyphomicrobiales</taxon>
        <taxon>Phyllobacteriaceae</taxon>
        <taxon>Nitratireductor</taxon>
    </lineage>
</organism>
<dbReference type="InterPro" id="IPR009936">
    <property type="entry name" value="DUF1468"/>
</dbReference>
<accession>A0A1H4QHR9</accession>
<keyword evidence="1" id="KW-1133">Transmembrane helix</keyword>
<keyword evidence="1" id="KW-0472">Membrane</keyword>
<dbReference type="Pfam" id="PF07331">
    <property type="entry name" value="TctB"/>
    <property type="match status" value="1"/>
</dbReference>
<proteinExistence type="predicted"/>
<dbReference type="RefSeq" id="WP_007007219.1">
    <property type="nucleotide sequence ID" value="NZ_FNSL01000002.1"/>
</dbReference>
<dbReference type="Proteomes" id="UP000199064">
    <property type="component" value="Unassembled WGS sequence"/>
</dbReference>
<keyword evidence="4" id="KW-1185">Reference proteome</keyword>
<dbReference type="AlphaFoldDB" id="A0A1H4QHR9"/>